<dbReference type="EMBL" id="CP036317">
    <property type="protein sequence ID" value="QDV20578.1"/>
    <property type="molecule type" value="Genomic_DNA"/>
</dbReference>
<protein>
    <recommendedName>
        <fullName evidence="1">Carboxymuconolactone decarboxylase-like domain-containing protein</fullName>
    </recommendedName>
</protein>
<dbReference type="SUPFAM" id="SSF69118">
    <property type="entry name" value="AhpD-like"/>
    <property type="match status" value="1"/>
</dbReference>
<name>A0A518FW53_9PLAN</name>
<organism evidence="2 3">
    <name type="scientific">Gimesia panareensis</name>
    <dbReference type="NCBI Taxonomy" id="2527978"/>
    <lineage>
        <taxon>Bacteria</taxon>
        <taxon>Pseudomonadati</taxon>
        <taxon>Planctomycetota</taxon>
        <taxon>Planctomycetia</taxon>
        <taxon>Planctomycetales</taxon>
        <taxon>Planctomycetaceae</taxon>
        <taxon>Gimesia</taxon>
    </lineage>
</organism>
<proteinExistence type="predicted"/>
<evidence type="ECO:0000313" key="2">
    <source>
        <dbReference type="EMBL" id="QDV20578.1"/>
    </source>
</evidence>
<dbReference type="NCBIfam" id="TIGR00778">
    <property type="entry name" value="ahpD_dom"/>
    <property type="match status" value="1"/>
</dbReference>
<evidence type="ECO:0000313" key="3">
    <source>
        <dbReference type="Proteomes" id="UP000320839"/>
    </source>
</evidence>
<evidence type="ECO:0000259" key="1">
    <source>
        <dbReference type="Pfam" id="PF02627"/>
    </source>
</evidence>
<feature type="domain" description="Carboxymuconolactone decarboxylase-like" evidence="1">
    <location>
        <begin position="45"/>
        <end position="97"/>
    </location>
</feature>
<dbReference type="Gene3D" id="1.20.1290.10">
    <property type="entry name" value="AhpD-like"/>
    <property type="match status" value="1"/>
</dbReference>
<dbReference type="InterPro" id="IPR029032">
    <property type="entry name" value="AhpD-like"/>
</dbReference>
<dbReference type="AlphaFoldDB" id="A0A518FW53"/>
<reference evidence="2 3" key="1">
    <citation type="submission" date="2019-02" db="EMBL/GenBank/DDBJ databases">
        <title>Deep-cultivation of Planctomycetes and their phenomic and genomic characterization uncovers novel biology.</title>
        <authorList>
            <person name="Wiegand S."/>
            <person name="Jogler M."/>
            <person name="Boedeker C."/>
            <person name="Pinto D."/>
            <person name="Vollmers J."/>
            <person name="Rivas-Marin E."/>
            <person name="Kohn T."/>
            <person name="Peeters S.H."/>
            <person name="Heuer A."/>
            <person name="Rast P."/>
            <person name="Oberbeckmann S."/>
            <person name="Bunk B."/>
            <person name="Jeske O."/>
            <person name="Meyerdierks A."/>
            <person name="Storesund J.E."/>
            <person name="Kallscheuer N."/>
            <person name="Luecker S."/>
            <person name="Lage O.M."/>
            <person name="Pohl T."/>
            <person name="Merkel B.J."/>
            <person name="Hornburger P."/>
            <person name="Mueller R.-W."/>
            <person name="Bruemmer F."/>
            <person name="Labrenz M."/>
            <person name="Spormann A.M."/>
            <person name="Op den Camp H."/>
            <person name="Overmann J."/>
            <person name="Amann R."/>
            <person name="Jetten M.S.M."/>
            <person name="Mascher T."/>
            <person name="Medema M.H."/>
            <person name="Devos D.P."/>
            <person name="Kaster A.-K."/>
            <person name="Ovreas L."/>
            <person name="Rohde M."/>
            <person name="Galperin M.Y."/>
            <person name="Jogler C."/>
        </authorList>
    </citation>
    <scope>NUCLEOTIDE SEQUENCE [LARGE SCALE GENOMIC DNA]</scope>
    <source>
        <strain evidence="2 3">Pan153</strain>
    </source>
</reference>
<dbReference type="OrthoDB" id="9801997at2"/>
<dbReference type="RefSeq" id="WP_145458853.1">
    <property type="nucleotide sequence ID" value="NZ_CP036317.1"/>
</dbReference>
<dbReference type="Pfam" id="PF02627">
    <property type="entry name" value="CMD"/>
    <property type="match status" value="1"/>
</dbReference>
<dbReference type="InterPro" id="IPR003779">
    <property type="entry name" value="CMD-like"/>
</dbReference>
<dbReference type="Proteomes" id="UP000320839">
    <property type="component" value="Chromosome"/>
</dbReference>
<dbReference type="InterPro" id="IPR004675">
    <property type="entry name" value="AhpD_core"/>
</dbReference>
<gene>
    <name evidence="2" type="ORF">Pan153_52540</name>
</gene>
<accession>A0A518FW53</accession>
<sequence length="178" mass="19682">MEFEIQTISTAPETIRETLVSVEGKYGFLPNLLGVMSTSPEVVSAYLKLGELFEQSSLSQLEQDLVLLTISVCNECGYCTAAHSTIARMHETPTEIINQIRTNQPISNSKLEALRNFTYEIVSSKGWPSEKCKSEFLSAGYSNHQALDVVLAVGMKILSNYTNHLAGTPVDRQFETAE</sequence>
<dbReference type="PANTHER" id="PTHR35446:SF3">
    <property type="entry name" value="CMD DOMAIN-CONTAINING PROTEIN"/>
    <property type="match status" value="1"/>
</dbReference>
<dbReference type="PANTHER" id="PTHR35446">
    <property type="entry name" value="SI:CH211-175M2.5"/>
    <property type="match status" value="1"/>
</dbReference>
<dbReference type="GO" id="GO:0051920">
    <property type="term" value="F:peroxiredoxin activity"/>
    <property type="evidence" value="ECO:0007669"/>
    <property type="project" value="InterPro"/>
</dbReference>